<protein>
    <submittedName>
        <fullName evidence="1">Uncharacterized protein</fullName>
    </submittedName>
</protein>
<gene>
    <name evidence="1" type="ORF">QWZ15_11470</name>
</gene>
<accession>A0ABT8C7G4</accession>
<reference evidence="2" key="1">
    <citation type="journal article" date="2019" name="Int. J. Syst. Evol. Microbiol.">
        <title>The Global Catalogue of Microorganisms (GCM) 10K type strain sequencing project: providing services to taxonomists for standard genome sequencing and annotation.</title>
        <authorList>
            <consortium name="The Broad Institute Genomics Platform"/>
            <consortium name="The Broad Institute Genome Sequencing Center for Infectious Disease"/>
            <person name="Wu L."/>
            <person name="Ma J."/>
        </authorList>
    </citation>
    <scope>NUCLEOTIDE SEQUENCE [LARGE SCALE GENOMIC DNA]</scope>
    <source>
        <strain evidence="2">CECT 7706</strain>
    </source>
</reference>
<name>A0ABT8C7G4_9BACT</name>
<evidence type="ECO:0000313" key="1">
    <source>
        <dbReference type="EMBL" id="MDN3688451.1"/>
    </source>
</evidence>
<keyword evidence="2" id="KW-1185">Reference proteome</keyword>
<dbReference type="Proteomes" id="UP001236663">
    <property type="component" value="Unassembled WGS sequence"/>
</dbReference>
<evidence type="ECO:0000313" key="2">
    <source>
        <dbReference type="Proteomes" id="UP001236663"/>
    </source>
</evidence>
<dbReference type="EMBL" id="JAUFQS010000009">
    <property type="protein sequence ID" value="MDN3688451.1"/>
    <property type="molecule type" value="Genomic_DNA"/>
</dbReference>
<proteinExistence type="predicted"/>
<comment type="caution">
    <text evidence="1">The sequence shown here is derived from an EMBL/GenBank/DDBJ whole genome shotgun (WGS) entry which is preliminary data.</text>
</comment>
<sequence>MQFSGLAKRARSEQGSWCYPYFYYNLTDLTVDIDFVGSLEGTGQDAIMPDSGKAFG</sequence>
<organism evidence="1 2">
    <name type="scientific">Cyclobacterium jeungdonense</name>
    <dbReference type="NCBI Taxonomy" id="708087"/>
    <lineage>
        <taxon>Bacteria</taxon>
        <taxon>Pseudomonadati</taxon>
        <taxon>Bacteroidota</taxon>
        <taxon>Cytophagia</taxon>
        <taxon>Cytophagales</taxon>
        <taxon>Cyclobacteriaceae</taxon>
        <taxon>Cyclobacterium</taxon>
    </lineage>
</organism>